<evidence type="ECO:0000313" key="1">
    <source>
        <dbReference type="EMBL" id="GAA2454658.1"/>
    </source>
</evidence>
<keyword evidence="2" id="KW-1185">Reference proteome</keyword>
<dbReference type="RefSeq" id="WP_344326061.1">
    <property type="nucleotide sequence ID" value="NZ_BAAASZ010000030.1"/>
</dbReference>
<evidence type="ECO:0000313" key="2">
    <source>
        <dbReference type="Proteomes" id="UP001501638"/>
    </source>
</evidence>
<dbReference type="EMBL" id="BAAASZ010000030">
    <property type="protein sequence ID" value="GAA2454658.1"/>
    <property type="molecule type" value="Genomic_DNA"/>
</dbReference>
<protein>
    <submittedName>
        <fullName evidence="1">Cyclase family protein</fullName>
    </submittedName>
</protein>
<accession>A0ABP5XI65</accession>
<dbReference type="InterPro" id="IPR037175">
    <property type="entry name" value="KFase_sf"/>
</dbReference>
<sequence length="296" mass="32828">MHDDEVLDLFQRCSNRGRWGQDDQLGTLNYITDAKRRQAAHLVRRGRTVTLGRDLATRTDQADPDAVLHLMLSDPHLPMAAEGYLGMRIHGLGTHLDALAHVQWEGTCYNGRAASEVIDRDGLAFASIHAQRDGIFTRGVLLDVARARDVRWVEPADMVTVEDLEAAEEWANVRVERGDALFVRVGLDVLQSATGFRDVSERAGLDARCVEWFHRREIAVFGGDCVEKIPYPSARFPLPLHQIGLASMGLVLLDWPEVEELGTVCEELGTWEFLATVAPLPLPRGTGSAVNPLCVF</sequence>
<dbReference type="Proteomes" id="UP001501638">
    <property type="component" value="Unassembled WGS sequence"/>
</dbReference>
<dbReference type="Gene3D" id="3.50.30.50">
    <property type="entry name" value="Putative cyclase"/>
    <property type="match status" value="1"/>
</dbReference>
<dbReference type="InterPro" id="IPR007325">
    <property type="entry name" value="KFase/CYL"/>
</dbReference>
<gene>
    <name evidence="1" type="ORF">GCM10010405_43120</name>
</gene>
<dbReference type="SUPFAM" id="SSF102198">
    <property type="entry name" value="Putative cyclase"/>
    <property type="match status" value="1"/>
</dbReference>
<comment type="caution">
    <text evidence="1">The sequence shown here is derived from an EMBL/GenBank/DDBJ whole genome shotgun (WGS) entry which is preliminary data.</text>
</comment>
<dbReference type="PANTHER" id="PTHR34861">
    <property type="match status" value="1"/>
</dbReference>
<dbReference type="PANTHER" id="PTHR34861:SF10">
    <property type="entry name" value="CYCLASE"/>
    <property type="match status" value="1"/>
</dbReference>
<dbReference type="Pfam" id="PF04199">
    <property type="entry name" value="Cyclase"/>
    <property type="match status" value="1"/>
</dbReference>
<organism evidence="1 2">
    <name type="scientific">Streptomyces macrosporus</name>
    <dbReference type="NCBI Taxonomy" id="44032"/>
    <lineage>
        <taxon>Bacteria</taxon>
        <taxon>Bacillati</taxon>
        <taxon>Actinomycetota</taxon>
        <taxon>Actinomycetes</taxon>
        <taxon>Kitasatosporales</taxon>
        <taxon>Streptomycetaceae</taxon>
        <taxon>Streptomyces</taxon>
    </lineage>
</organism>
<proteinExistence type="predicted"/>
<reference evidence="2" key="1">
    <citation type="journal article" date="2019" name="Int. J. Syst. Evol. Microbiol.">
        <title>The Global Catalogue of Microorganisms (GCM) 10K type strain sequencing project: providing services to taxonomists for standard genome sequencing and annotation.</title>
        <authorList>
            <consortium name="The Broad Institute Genomics Platform"/>
            <consortium name="The Broad Institute Genome Sequencing Center for Infectious Disease"/>
            <person name="Wu L."/>
            <person name="Ma J."/>
        </authorList>
    </citation>
    <scope>NUCLEOTIDE SEQUENCE [LARGE SCALE GENOMIC DNA]</scope>
    <source>
        <strain evidence="2">JCM 6305</strain>
    </source>
</reference>
<name>A0ABP5XI65_9ACTN</name>